<dbReference type="EMBL" id="JABANE010000018">
    <property type="protein sequence ID" value="NME68069.1"/>
    <property type="molecule type" value="Genomic_DNA"/>
</dbReference>
<gene>
    <name evidence="1" type="ORF">HHU12_08865</name>
</gene>
<organism evidence="1 2">
    <name type="scientific">Flammeovirga aprica JL-4</name>
    <dbReference type="NCBI Taxonomy" id="694437"/>
    <lineage>
        <taxon>Bacteria</taxon>
        <taxon>Pseudomonadati</taxon>
        <taxon>Bacteroidota</taxon>
        <taxon>Cytophagia</taxon>
        <taxon>Cytophagales</taxon>
        <taxon>Flammeovirgaceae</taxon>
        <taxon>Flammeovirga</taxon>
    </lineage>
</organism>
<evidence type="ECO:0000313" key="2">
    <source>
        <dbReference type="Proteomes" id="UP000576082"/>
    </source>
</evidence>
<dbReference type="AlphaFoldDB" id="A0A7X9P3L6"/>
<comment type="caution">
    <text evidence="1">The sequence shown here is derived from an EMBL/GenBank/DDBJ whole genome shotgun (WGS) entry which is preliminary data.</text>
</comment>
<name>A0A7X9P3L6_9BACT</name>
<evidence type="ECO:0000313" key="1">
    <source>
        <dbReference type="EMBL" id="NME68069.1"/>
    </source>
</evidence>
<accession>A0A7X9P3L6</accession>
<protein>
    <submittedName>
        <fullName evidence="1">Uncharacterized protein</fullName>
    </submittedName>
</protein>
<dbReference type="Proteomes" id="UP000576082">
    <property type="component" value="Unassembled WGS sequence"/>
</dbReference>
<sequence>MANVFVKAKMVKNVLANVSVMKKGIALVLVTNKQWILATVIANLKQLH</sequence>
<proteinExistence type="predicted"/>
<keyword evidence="2" id="KW-1185">Reference proteome</keyword>
<reference evidence="1 2" key="1">
    <citation type="submission" date="2020-04" db="EMBL/GenBank/DDBJ databases">
        <title>Flammeovirga sp. SR4, a novel species isolated from seawater.</title>
        <authorList>
            <person name="Wang X."/>
        </authorList>
    </citation>
    <scope>NUCLEOTIDE SEQUENCE [LARGE SCALE GENOMIC DNA]</scope>
    <source>
        <strain evidence="1 2">ATCC 23126</strain>
    </source>
</reference>